<dbReference type="GeneID" id="30016027"/>
<feature type="compositionally biased region" description="Basic and acidic residues" evidence="4">
    <location>
        <begin position="428"/>
        <end position="445"/>
    </location>
</feature>
<evidence type="ECO:0000256" key="4">
    <source>
        <dbReference type="SAM" id="MobiDB-lite"/>
    </source>
</evidence>
<evidence type="ECO:0000313" key="7">
    <source>
        <dbReference type="Proteomes" id="UP000078343"/>
    </source>
</evidence>
<dbReference type="Proteomes" id="UP000078343">
    <property type="component" value="Unassembled WGS sequence"/>
</dbReference>
<evidence type="ECO:0000256" key="2">
    <source>
        <dbReference type="ARBA" id="ARBA00022670"/>
    </source>
</evidence>
<evidence type="ECO:0000313" key="6">
    <source>
        <dbReference type="EMBL" id="OAP53980.1"/>
    </source>
</evidence>
<dbReference type="InterPro" id="IPR003653">
    <property type="entry name" value="Peptidase_C48_C"/>
</dbReference>
<dbReference type="GO" id="GO:0006508">
    <property type="term" value="P:proteolysis"/>
    <property type="evidence" value="ECO:0007669"/>
    <property type="project" value="UniProtKB-KW"/>
</dbReference>
<feature type="compositionally biased region" description="Pro residues" evidence="4">
    <location>
        <begin position="557"/>
        <end position="568"/>
    </location>
</feature>
<proteinExistence type="inferred from homology"/>
<evidence type="ECO:0000256" key="1">
    <source>
        <dbReference type="ARBA" id="ARBA00005234"/>
    </source>
</evidence>
<feature type="compositionally biased region" description="Polar residues" evidence="4">
    <location>
        <begin position="42"/>
        <end position="67"/>
    </location>
</feature>
<evidence type="ECO:0000256" key="3">
    <source>
        <dbReference type="ARBA" id="ARBA00022801"/>
    </source>
</evidence>
<feature type="compositionally biased region" description="Basic and acidic residues" evidence="4">
    <location>
        <begin position="453"/>
        <end position="469"/>
    </location>
</feature>
<gene>
    <name evidence="6" type="ORF">AYL99_11860</name>
</gene>
<dbReference type="GO" id="GO:0008234">
    <property type="term" value="F:cysteine-type peptidase activity"/>
    <property type="evidence" value="ECO:0007669"/>
    <property type="project" value="InterPro"/>
</dbReference>
<protein>
    <recommendedName>
        <fullName evidence="5">Ubiquitin-like protease family profile domain-containing protein</fullName>
    </recommendedName>
</protein>
<keyword evidence="2" id="KW-0645">Protease</keyword>
<feature type="region of interest" description="Disordered" evidence="4">
    <location>
        <begin position="417"/>
        <end position="581"/>
    </location>
</feature>
<comment type="similarity">
    <text evidence="1">Belongs to the peptidase C48 family.</text>
</comment>
<feature type="compositionally biased region" description="Polar residues" evidence="4">
    <location>
        <begin position="534"/>
        <end position="556"/>
    </location>
</feature>
<feature type="compositionally biased region" description="Basic and acidic residues" evidence="4">
    <location>
        <begin position="477"/>
        <end position="493"/>
    </location>
</feature>
<feature type="compositionally biased region" description="Basic and acidic residues" evidence="4">
    <location>
        <begin position="501"/>
        <end position="529"/>
    </location>
</feature>
<accession>A0A178Z2I7</accession>
<name>A0A178Z2I7_9EURO</name>
<feature type="domain" description="Ubiquitin-like protease family profile" evidence="5">
    <location>
        <begin position="803"/>
        <end position="956"/>
    </location>
</feature>
<dbReference type="PROSITE" id="PS50600">
    <property type="entry name" value="ULP_PROTEASE"/>
    <property type="match status" value="1"/>
</dbReference>
<dbReference type="OrthoDB" id="5065855at2759"/>
<dbReference type="EMBL" id="LVYI01000017">
    <property type="protein sequence ID" value="OAP53980.1"/>
    <property type="molecule type" value="Genomic_DNA"/>
</dbReference>
<dbReference type="GO" id="GO:0019783">
    <property type="term" value="F:ubiquitin-like protein peptidase activity"/>
    <property type="evidence" value="ECO:0007669"/>
    <property type="project" value="UniProtKB-ARBA"/>
</dbReference>
<feature type="region of interest" description="Disordered" evidence="4">
    <location>
        <begin position="1"/>
        <end position="101"/>
    </location>
</feature>
<dbReference type="SUPFAM" id="SSF54001">
    <property type="entry name" value="Cysteine proteinases"/>
    <property type="match status" value="1"/>
</dbReference>
<dbReference type="STRING" id="1367422.A0A178Z2I7"/>
<evidence type="ECO:0000259" key="5">
    <source>
        <dbReference type="PROSITE" id="PS50600"/>
    </source>
</evidence>
<reference evidence="6 7" key="1">
    <citation type="submission" date="2016-04" db="EMBL/GenBank/DDBJ databases">
        <title>Draft genome of Fonsecaea erecta CBS 125763.</title>
        <authorList>
            <person name="Weiss V.A."/>
            <person name="Vicente V.A."/>
            <person name="Raittz R.T."/>
            <person name="Moreno L.F."/>
            <person name="De Souza E.M."/>
            <person name="Pedrosa F.O."/>
            <person name="Steffens M.B."/>
            <person name="Faoro H."/>
            <person name="Tadra-Sfeir M.Z."/>
            <person name="Najafzadeh M.J."/>
            <person name="Felipe M.S."/>
            <person name="Teixeira M."/>
            <person name="Sun J."/>
            <person name="Xi L."/>
            <person name="Gomes R."/>
            <person name="De Azevedo C.M."/>
            <person name="Salgado C.G."/>
            <person name="Da Silva M.B."/>
            <person name="Nascimento M.F."/>
            <person name="Queiroz-Telles F."/>
            <person name="Attili D.S."/>
            <person name="Gorbushina A."/>
        </authorList>
    </citation>
    <scope>NUCLEOTIDE SEQUENCE [LARGE SCALE GENOMIC DNA]</scope>
    <source>
        <strain evidence="6 7">CBS 125763</strain>
    </source>
</reference>
<organism evidence="6 7">
    <name type="scientific">Fonsecaea erecta</name>
    <dbReference type="NCBI Taxonomy" id="1367422"/>
    <lineage>
        <taxon>Eukaryota</taxon>
        <taxon>Fungi</taxon>
        <taxon>Dikarya</taxon>
        <taxon>Ascomycota</taxon>
        <taxon>Pezizomycotina</taxon>
        <taxon>Eurotiomycetes</taxon>
        <taxon>Chaetothyriomycetidae</taxon>
        <taxon>Chaetothyriales</taxon>
        <taxon>Herpotrichiellaceae</taxon>
        <taxon>Fonsecaea</taxon>
    </lineage>
</organism>
<comment type="caution">
    <text evidence="6">The sequence shown here is derived from an EMBL/GenBank/DDBJ whole genome shotgun (WGS) entry which is preliminary data.</text>
</comment>
<dbReference type="RefSeq" id="XP_018687347.1">
    <property type="nucleotide sequence ID" value="XM_018843364.1"/>
</dbReference>
<dbReference type="AlphaFoldDB" id="A0A178Z2I7"/>
<sequence>MSTRKGRNPDLDATNRTPSGSGQGAGSGATRQSSGNTPPTPTCSAISENPGSSPLAPTSQLGRSPSLSCEPECQPPPATPQNAPTRSSSMDPFMPAPGQGMTLRRPGARMQQVQFQSPLQRPAVTVNNTVIPAFQSMADGPATAPGLVMRHPYGKLQQGTPKEMLAKMKTKRDKAAWFTAALTAIRTISHVRDKFALEVDDLIQQDEELQAAIREQVAKDEIRDFQKIASKAKNNRVRYMEARKRFLEGTDKVRTNKASIFPPGDKHDRKFDPWVSAEFFDGYIIQYLGNSTAMIDALWNARMASNLRHLSPLGMMRKISFSSLLRLARIKGSYHSQPSPLPKDVIRLYEDPSILLDTIGLPNDPRIPVAAKTHHLMQRNGVWWLNGGEPPNAYNLVKSEGWPFGKVERISWAEQKVIEGKNPTAPAKTKDRKKDEGKGKGKTQEKQQAPAKTQDRKKDEGEDKGKPQEKQQAPAKTTDRKKDEGEDKGKTQEKQQAPAKTTDRKKDEGEDKGKPQEKQQDEGKGKEGQGEAIYNNNERGGQLVQPQPCTSISAPNLSPPLPAFPTTPKPGWTDSEAQKKWQQTVAEGMAERRLAIEKLDQAVQDRAVYVKQLIGRKRSRSIPTDIRTPTDGVSPIAKRVQMTVNEKALDDTKVAVINHGALQNATPVIQEVPFDEKNPITDPNPVQQFAWDLIVKWCKAVSSNIGRADVNAEEAAKISMFGVDKIATAFQELSERFTVQPPAIVSLQCWAVLARVYSMERADMETDHSTMRQVRESLHLFHWHHRGDGYRLRGGSINSGGGCYIDVQTLQCLLISSIPGMNGWLNTDTVLAGIAAGRKHVLEDGFWVVSPDQFENFISSRTVPSSWPCDEKVRTFIPVFTKNHWWLMYLDPFAEVVYGMDSLYPRTSRTLEVRRVLKLLGKLHPGANWAFKNVRCTQQKNHYDCGMFVIYNVRHIMDHGVNNLDDLEVTLAHRIALVQDISAAINREEAVPVDWNRRLVKVKAELPPISTGQFIVDFEESIVIE</sequence>
<dbReference type="InterPro" id="IPR038765">
    <property type="entry name" value="Papain-like_cys_pep_sf"/>
</dbReference>
<dbReference type="Gene3D" id="3.40.395.10">
    <property type="entry name" value="Adenoviral Proteinase, Chain A"/>
    <property type="match status" value="1"/>
</dbReference>
<keyword evidence="7" id="KW-1185">Reference proteome</keyword>
<keyword evidence="3" id="KW-0378">Hydrolase</keyword>